<dbReference type="OrthoDB" id="548245at2759"/>
<organism evidence="1 2">
    <name type="scientific">Monoraphidium neglectum</name>
    <dbReference type="NCBI Taxonomy" id="145388"/>
    <lineage>
        <taxon>Eukaryota</taxon>
        <taxon>Viridiplantae</taxon>
        <taxon>Chlorophyta</taxon>
        <taxon>core chlorophytes</taxon>
        <taxon>Chlorophyceae</taxon>
        <taxon>CS clade</taxon>
        <taxon>Sphaeropleales</taxon>
        <taxon>Selenastraceae</taxon>
        <taxon>Monoraphidium</taxon>
    </lineage>
</organism>
<reference evidence="1 2" key="1">
    <citation type="journal article" date="2013" name="BMC Genomics">
        <title>Reconstruction of the lipid metabolism for the microalga Monoraphidium neglectum from its genome sequence reveals characteristics suitable for biofuel production.</title>
        <authorList>
            <person name="Bogen C."/>
            <person name="Al-Dilaimi A."/>
            <person name="Albersmeier A."/>
            <person name="Wichmann J."/>
            <person name="Grundmann M."/>
            <person name="Rupp O."/>
            <person name="Lauersen K.J."/>
            <person name="Blifernez-Klassen O."/>
            <person name="Kalinowski J."/>
            <person name="Goesmann A."/>
            <person name="Mussgnug J.H."/>
            <person name="Kruse O."/>
        </authorList>
    </citation>
    <scope>NUCLEOTIDE SEQUENCE [LARGE SCALE GENOMIC DNA]</scope>
    <source>
        <strain evidence="1 2">SAG 48.87</strain>
    </source>
</reference>
<dbReference type="KEGG" id="mng:MNEG_8048"/>
<evidence type="ECO:0000313" key="2">
    <source>
        <dbReference type="Proteomes" id="UP000054498"/>
    </source>
</evidence>
<protein>
    <submittedName>
        <fullName evidence="1">Uncharacterized protein</fullName>
    </submittedName>
</protein>
<accession>A0A0D2N0R9</accession>
<dbReference type="STRING" id="145388.A0A0D2N0R9"/>
<dbReference type="EMBL" id="KK101705">
    <property type="protein sequence ID" value="KIY99915.1"/>
    <property type="molecule type" value="Genomic_DNA"/>
</dbReference>
<gene>
    <name evidence="1" type="ORF">MNEG_8048</name>
</gene>
<dbReference type="GeneID" id="25740924"/>
<dbReference type="AlphaFoldDB" id="A0A0D2N0R9"/>
<sequence>MPRPTAKAPGHGRRCRLVVRAELGTMTESFGLLLKPEVAAIFSTGVAALSAVLGASLAEEKKAKLEKDFELERRARIEMNEMASIVARYRGPLLESAVDLEQRLWHVLTRTGEWTPGVDALCFEEISYTMYTVAQGAHQV</sequence>
<dbReference type="RefSeq" id="XP_013898935.1">
    <property type="nucleotide sequence ID" value="XM_014043481.1"/>
</dbReference>
<keyword evidence="2" id="KW-1185">Reference proteome</keyword>
<dbReference type="Proteomes" id="UP000054498">
    <property type="component" value="Unassembled WGS sequence"/>
</dbReference>
<proteinExistence type="predicted"/>
<evidence type="ECO:0000313" key="1">
    <source>
        <dbReference type="EMBL" id="KIY99915.1"/>
    </source>
</evidence>
<name>A0A0D2N0R9_9CHLO</name>